<dbReference type="FunFam" id="1.20.1250.20:FF:000413">
    <property type="entry name" value="Karmoisin, isoform B"/>
    <property type="match status" value="1"/>
</dbReference>
<feature type="transmembrane region" description="Helical" evidence="2">
    <location>
        <begin position="218"/>
        <end position="236"/>
    </location>
</feature>
<dbReference type="SUPFAM" id="SSF103473">
    <property type="entry name" value="MFS general substrate transporter"/>
    <property type="match status" value="1"/>
</dbReference>
<evidence type="ECO:0000313" key="4">
    <source>
        <dbReference type="EMBL" id="ADD19734.1"/>
    </source>
</evidence>
<dbReference type="GO" id="GO:0016020">
    <property type="term" value="C:membrane"/>
    <property type="evidence" value="ECO:0007669"/>
    <property type="project" value="UniProtKB-SubCell"/>
</dbReference>
<dbReference type="PROSITE" id="PS50850">
    <property type="entry name" value="MFS"/>
    <property type="match status" value="1"/>
</dbReference>
<keyword evidence="2" id="KW-0812">Transmembrane</keyword>
<feature type="transmembrane region" description="Helical" evidence="2">
    <location>
        <begin position="433"/>
        <end position="455"/>
    </location>
</feature>
<reference evidence="4" key="1">
    <citation type="journal article" date="2010" name="BMC Genomics">
        <title>An insight into the sialome of Glossina morsitans morsitans.</title>
        <authorList>
            <person name="Alves-Silva J."/>
            <person name="Ribeiro J.M."/>
            <person name="Van Den Abbeele J."/>
            <person name="Attardo G."/>
            <person name="Hao Z."/>
            <person name="Haines L.R."/>
            <person name="Soares M.B."/>
            <person name="Berriman M."/>
            <person name="Aksoy S."/>
            <person name="Lehane M.J."/>
        </authorList>
    </citation>
    <scope>NUCLEOTIDE SEQUENCE</scope>
    <source>
        <tissue evidence="4">Salivary gland</tissue>
    </source>
</reference>
<organism evidence="4">
    <name type="scientific">Glossina morsitans morsitans</name>
    <name type="common">Savannah tsetse fly</name>
    <dbReference type="NCBI Taxonomy" id="37546"/>
    <lineage>
        <taxon>Eukaryota</taxon>
        <taxon>Metazoa</taxon>
        <taxon>Ecdysozoa</taxon>
        <taxon>Arthropoda</taxon>
        <taxon>Hexapoda</taxon>
        <taxon>Insecta</taxon>
        <taxon>Pterygota</taxon>
        <taxon>Neoptera</taxon>
        <taxon>Endopterygota</taxon>
        <taxon>Diptera</taxon>
        <taxon>Brachycera</taxon>
        <taxon>Muscomorpha</taxon>
        <taxon>Hippoboscoidea</taxon>
        <taxon>Glossinidae</taxon>
        <taxon>Glossina</taxon>
    </lineage>
</organism>
<keyword evidence="2" id="KW-0472">Membrane</keyword>
<dbReference type="InterPro" id="IPR036259">
    <property type="entry name" value="MFS_trans_sf"/>
</dbReference>
<feature type="domain" description="Major facilitator superfamily (MFS) profile" evidence="3">
    <location>
        <begin position="89"/>
        <end position="487"/>
    </location>
</feature>
<dbReference type="AlphaFoldDB" id="D3TPV6"/>
<proteinExistence type="evidence at transcript level"/>
<feature type="transmembrane region" description="Helical" evidence="2">
    <location>
        <begin position="461"/>
        <end position="482"/>
    </location>
</feature>
<feature type="transmembrane region" description="Helical" evidence="2">
    <location>
        <begin position="90"/>
        <end position="113"/>
    </location>
</feature>
<feature type="transmembrane region" description="Helical" evidence="2">
    <location>
        <begin position="372"/>
        <end position="389"/>
    </location>
</feature>
<dbReference type="EMBL" id="EZ423458">
    <property type="protein sequence ID" value="ADD19734.1"/>
    <property type="molecule type" value="mRNA"/>
</dbReference>
<feature type="transmembrane region" description="Helical" evidence="2">
    <location>
        <begin position="395"/>
        <end position="421"/>
    </location>
</feature>
<reference evidence="4" key="2">
    <citation type="submission" date="2010-01" db="EMBL/GenBank/DDBJ databases">
        <authorList>
            <consortium name="International Glossina Genome Initiative"/>
            <person name="da Silva J."/>
            <person name="Ribeiro J.M.C."/>
            <person name="Abbeele J.V."/>
            <person name="Attardo G."/>
            <person name="Hao Z."/>
            <person name="Haines L.R."/>
            <person name="Soares M.B."/>
            <person name="Berriman M."/>
            <person name="Aksoy S."/>
            <person name="Lehane M.J."/>
        </authorList>
    </citation>
    <scope>NUCLEOTIDE SEQUENCE</scope>
    <source>
        <tissue evidence="4">Salivary gland</tissue>
    </source>
</reference>
<feature type="transmembrane region" description="Helical" evidence="2">
    <location>
        <begin position="187"/>
        <end position="211"/>
    </location>
</feature>
<feature type="transmembrane region" description="Helical" evidence="2">
    <location>
        <begin position="162"/>
        <end position="181"/>
    </location>
</feature>
<evidence type="ECO:0000256" key="1">
    <source>
        <dbReference type="ARBA" id="ARBA00004141"/>
    </source>
</evidence>
<protein>
    <submittedName>
        <fullName evidence="4">Monocarboxylate transporter</fullName>
    </submittedName>
</protein>
<name>D3TPV6_GLOMM</name>
<dbReference type="PANTHER" id="PTHR11360">
    <property type="entry name" value="MONOCARBOXYLATE TRANSPORTER"/>
    <property type="match status" value="1"/>
</dbReference>
<accession>D3TPV6</accession>
<dbReference type="InterPro" id="IPR020846">
    <property type="entry name" value="MFS_dom"/>
</dbReference>
<dbReference type="Gene3D" id="1.20.1250.20">
    <property type="entry name" value="MFS general substrate transporter like domains"/>
    <property type="match status" value="2"/>
</dbReference>
<dbReference type="InterPro" id="IPR011701">
    <property type="entry name" value="MFS"/>
</dbReference>
<feature type="transmembrane region" description="Helical" evidence="2">
    <location>
        <begin position="256"/>
        <end position="274"/>
    </location>
</feature>
<feature type="transmembrane region" description="Helical" evidence="2">
    <location>
        <begin position="344"/>
        <end position="360"/>
    </location>
</feature>
<dbReference type="Pfam" id="PF07690">
    <property type="entry name" value="MFS_1"/>
    <property type="match status" value="1"/>
</dbReference>
<sequence>MANYSFPDHKAKMTLNRSLSEKIESNGHVSQEAEKFLLDSKKSICIRDNLGHTVNGKEKTFESCIEVHIEAPPRRNIFDKEPPDGGVRAWSVMVSAFICNGVIFGIINTYGVIHSLLTDRLAEQGDTEASSKAALVGSLTIGTTFLLSPVAGCLTDKIGLRLTTFIGGVLSAGGLFMSSFLTQNIVALYLTYGIMFGLGAALAYTPTLAILGHYFKRYLGKVSGFVTAGSSVFTVILPPGMDYMLKGYGLEATLRMMSLISTFIIMCSFVYKPLHPPPEPPKKKPGRSKTNMFFRSIVNVQIWKCKKYVIWAMCVPIALFGYFVPYVHMMKFVQTAFPGRSENLPVMCIGITSGMGRLMFGAIADMRGVNRIYLQQLSLVCIGLITLLLPLTSSYVLLIVFTLVMGLFDGCFISLLGPIAYEICGPTGATQAIGFLLGLSSIPLTVGPPVAGKIFDRTGSYTMPLIMAGIPPIIGSAVMLLIRFVKDESPTTPSTDSKTLNGTPECTQKLPLMNGHSKFTAEAYAIPDRPTALINGSAHLADTESSADALQQSIESVN</sequence>
<evidence type="ECO:0000256" key="2">
    <source>
        <dbReference type="SAM" id="Phobius"/>
    </source>
</evidence>
<evidence type="ECO:0000259" key="3">
    <source>
        <dbReference type="PROSITE" id="PS50850"/>
    </source>
</evidence>
<dbReference type="PANTHER" id="PTHR11360:SF312">
    <property type="entry name" value="KARMOISIN, ISOFORM B"/>
    <property type="match status" value="1"/>
</dbReference>
<comment type="subcellular location">
    <subcellularLocation>
        <location evidence="1">Membrane</location>
        <topology evidence="1">Multi-pass membrane protein</topology>
    </subcellularLocation>
</comment>
<feature type="transmembrane region" description="Helical" evidence="2">
    <location>
        <begin position="133"/>
        <end position="155"/>
    </location>
</feature>
<feature type="transmembrane region" description="Helical" evidence="2">
    <location>
        <begin position="308"/>
        <end position="324"/>
    </location>
</feature>
<keyword evidence="2" id="KW-1133">Transmembrane helix</keyword>
<dbReference type="InterPro" id="IPR050327">
    <property type="entry name" value="Proton-linked_MCT"/>
</dbReference>
<dbReference type="GO" id="GO:0022857">
    <property type="term" value="F:transmembrane transporter activity"/>
    <property type="evidence" value="ECO:0007669"/>
    <property type="project" value="InterPro"/>
</dbReference>